<gene>
    <name evidence="1" type="ORF">GCM10017581_106240</name>
</gene>
<reference evidence="1" key="2">
    <citation type="submission" date="2023-01" db="EMBL/GenBank/DDBJ databases">
        <authorList>
            <person name="Sun Q."/>
            <person name="Evtushenko L."/>
        </authorList>
    </citation>
    <scope>NUCLEOTIDE SEQUENCE</scope>
    <source>
        <strain evidence="1">VKM Ac-1321</strain>
    </source>
</reference>
<sequence length="63" mass="6738">MEPTPGTFRTAVHRWLRKLGTALLPWTVSDCHDRDCKKNGSGAETVVPFGVIRAGFVGGEGGP</sequence>
<organism evidence="1 2">
    <name type="scientific">Dactylosporangium matsuzakiense</name>
    <dbReference type="NCBI Taxonomy" id="53360"/>
    <lineage>
        <taxon>Bacteria</taxon>
        <taxon>Bacillati</taxon>
        <taxon>Actinomycetota</taxon>
        <taxon>Actinomycetes</taxon>
        <taxon>Micromonosporales</taxon>
        <taxon>Micromonosporaceae</taxon>
        <taxon>Dactylosporangium</taxon>
    </lineage>
</organism>
<dbReference type="EMBL" id="BSFP01000238">
    <property type="protein sequence ID" value="GLL08838.1"/>
    <property type="molecule type" value="Genomic_DNA"/>
</dbReference>
<evidence type="ECO:0000313" key="1">
    <source>
        <dbReference type="EMBL" id="GLL08838.1"/>
    </source>
</evidence>
<comment type="caution">
    <text evidence="1">The sequence shown here is derived from an EMBL/GenBank/DDBJ whole genome shotgun (WGS) entry which is preliminary data.</text>
</comment>
<reference evidence="1" key="1">
    <citation type="journal article" date="2014" name="Int. J. Syst. Evol. Microbiol.">
        <title>Complete genome sequence of Corynebacterium casei LMG S-19264T (=DSM 44701T), isolated from a smear-ripened cheese.</title>
        <authorList>
            <consortium name="US DOE Joint Genome Institute (JGI-PGF)"/>
            <person name="Walter F."/>
            <person name="Albersmeier A."/>
            <person name="Kalinowski J."/>
            <person name="Ruckert C."/>
        </authorList>
    </citation>
    <scope>NUCLEOTIDE SEQUENCE</scope>
    <source>
        <strain evidence="1">VKM Ac-1321</strain>
    </source>
</reference>
<protein>
    <submittedName>
        <fullName evidence="1">Uncharacterized protein</fullName>
    </submittedName>
</protein>
<dbReference type="AlphaFoldDB" id="A0A9W6KWY3"/>
<dbReference type="Proteomes" id="UP001143480">
    <property type="component" value="Unassembled WGS sequence"/>
</dbReference>
<evidence type="ECO:0000313" key="2">
    <source>
        <dbReference type="Proteomes" id="UP001143480"/>
    </source>
</evidence>
<keyword evidence="2" id="KW-1185">Reference proteome</keyword>
<name>A0A9W6KWY3_9ACTN</name>
<proteinExistence type="predicted"/>
<accession>A0A9W6KWY3</accession>